<dbReference type="InterPro" id="IPR003812">
    <property type="entry name" value="Fido"/>
</dbReference>
<evidence type="ECO:0000256" key="8">
    <source>
        <dbReference type="SAM" id="MobiDB-lite"/>
    </source>
</evidence>
<dbReference type="Pfam" id="PF02661">
    <property type="entry name" value="Fic"/>
    <property type="match status" value="1"/>
</dbReference>
<keyword evidence="11" id="KW-1185">Reference proteome</keyword>
<proteinExistence type="predicted"/>
<evidence type="ECO:0000256" key="2">
    <source>
        <dbReference type="ARBA" id="ARBA00022695"/>
    </source>
</evidence>
<evidence type="ECO:0000259" key="9">
    <source>
        <dbReference type="PROSITE" id="PS51459"/>
    </source>
</evidence>
<dbReference type="PROSITE" id="PS51459">
    <property type="entry name" value="FIDO"/>
    <property type="match status" value="1"/>
</dbReference>
<accession>A0ABV8XEU5</accession>
<evidence type="ECO:0000256" key="5">
    <source>
        <dbReference type="ARBA" id="ARBA00034531"/>
    </source>
</evidence>
<organism evidence="10 11">
    <name type="scientific">Chromohalobacter beijerinckii</name>
    <dbReference type="NCBI Taxonomy" id="86179"/>
    <lineage>
        <taxon>Bacteria</taxon>
        <taxon>Pseudomonadati</taxon>
        <taxon>Pseudomonadota</taxon>
        <taxon>Gammaproteobacteria</taxon>
        <taxon>Oceanospirillales</taxon>
        <taxon>Halomonadaceae</taxon>
        <taxon>Chromohalobacter</taxon>
    </lineage>
</organism>
<evidence type="ECO:0000256" key="1">
    <source>
        <dbReference type="ARBA" id="ARBA00022679"/>
    </source>
</evidence>
<reference evidence="11" key="1">
    <citation type="journal article" date="2019" name="Int. J. Syst. Evol. Microbiol.">
        <title>The Global Catalogue of Microorganisms (GCM) 10K type strain sequencing project: providing services to taxonomists for standard genome sequencing and annotation.</title>
        <authorList>
            <consortium name="The Broad Institute Genomics Platform"/>
            <consortium name="The Broad Institute Genome Sequencing Center for Infectious Disease"/>
            <person name="Wu L."/>
            <person name="Ma J."/>
        </authorList>
    </citation>
    <scope>NUCLEOTIDE SEQUENCE [LARGE SCALE GENOMIC DNA]</scope>
    <source>
        <strain evidence="11">CCUG 49679</strain>
    </source>
</reference>
<evidence type="ECO:0000256" key="7">
    <source>
        <dbReference type="ARBA" id="ARBA00048696"/>
    </source>
</evidence>
<dbReference type="PANTHER" id="PTHR39560:SF1">
    <property type="entry name" value="PROTEIN ADENYLYLTRANSFERASE FIC-RELATED"/>
    <property type="match status" value="1"/>
</dbReference>
<protein>
    <recommendedName>
        <fullName evidence="5">protein adenylyltransferase</fullName>
        <ecNumber evidence="5">2.7.7.108</ecNumber>
    </recommendedName>
</protein>
<feature type="domain" description="Fido" evidence="9">
    <location>
        <begin position="59"/>
        <end position="200"/>
    </location>
</feature>
<comment type="caution">
    <text evidence="10">The sequence shown here is derived from an EMBL/GenBank/DDBJ whole genome shotgun (WGS) entry which is preliminary data.</text>
</comment>
<sequence length="204" mass="22741">MSRYHAPGAQGSAEPGSDGKVMANKLGLTDQESLDEAETELLLKLYEDVFSTLEEDQSIDTEMLKRWHRRWLGSLYDWAGEERQVNLEKDGFPFAAAAQLPNLLHQLDKKWLSPLTPCSGMTREAAIRAIAQVHVELILIHPFRDCNGRIARLLADAMAYQAGMNLLDYHDWVENKDAYIGAIHAGLSGDYGPMIERVSKAAGT</sequence>
<dbReference type="Proteomes" id="UP001596015">
    <property type="component" value="Unassembled WGS sequence"/>
</dbReference>
<comment type="catalytic activity">
    <reaction evidence="6">
        <text>L-threonyl-[protein] + ATP = 3-O-(5'-adenylyl)-L-threonyl-[protein] + diphosphate</text>
        <dbReference type="Rhea" id="RHEA:54292"/>
        <dbReference type="Rhea" id="RHEA-COMP:11060"/>
        <dbReference type="Rhea" id="RHEA-COMP:13847"/>
        <dbReference type="ChEBI" id="CHEBI:30013"/>
        <dbReference type="ChEBI" id="CHEBI:30616"/>
        <dbReference type="ChEBI" id="CHEBI:33019"/>
        <dbReference type="ChEBI" id="CHEBI:138113"/>
        <dbReference type="EC" id="2.7.7.108"/>
    </reaction>
</comment>
<evidence type="ECO:0000256" key="4">
    <source>
        <dbReference type="ARBA" id="ARBA00022840"/>
    </source>
</evidence>
<evidence type="ECO:0000313" key="10">
    <source>
        <dbReference type="EMBL" id="MFC4416532.1"/>
    </source>
</evidence>
<keyword evidence="2" id="KW-0548">Nucleotidyltransferase</keyword>
<evidence type="ECO:0000313" key="11">
    <source>
        <dbReference type="Proteomes" id="UP001596015"/>
    </source>
</evidence>
<evidence type="ECO:0000256" key="3">
    <source>
        <dbReference type="ARBA" id="ARBA00022741"/>
    </source>
</evidence>
<dbReference type="Gene3D" id="1.10.3290.10">
    <property type="entry name" value="Fido-like domain"/>
    <property type="match status" value="1"/>
</dbReference>
<dbReference type="PANTHER" id="PTHR39560">
    <property type="entry name" value="PROTEIN ADENYLYLTRANSFERASE FIC-RELATED"/>
    <property type="match status" value="1"/>
</dbReference>
<dbReference type="SUPFAM" id="SSF140931">
    <property type="entry name" value="Fic-like"/>
    <property type="match status" value="1"/>
</dbReference>
<dbReference type="InterPro" id="IPR036597">
    <property type="entry name" value="Fido-like_dom_sf"/>
</dbReference>
<gene>
    <name evidence="10" type="ORF">ACFO0E_08930</name>
</gene>
<dbReference type="RefSeq" id="WP_040239314.1">
    <property type="nucleotide sequence ID" value="NZ_JAKGAK010000011.1"/>
</dbReference>
<name>A0ABV8XEU5_9GAMM</name>
<keyword evidence="3" id="KW-0547">Nucleotide-binding</keyword>
<keyword evidence="1" id="KW-0808">Transferase</keyword>
<evidence type="ECO:0000256" key="6">
    <source>
        <dbReference type="ARBA" id="ARBA00047939"/>
    </source>
</evidence>
<dbReference type="EC" id="2.7.7.108" evidence="5"/>
<dbReference type="EMBL" id="JBHSEO010000052">
    <property type="protein sequence ID" value="MFC4416532.1"/>
    <property type="molecule type" value="Genomic_DNA"/>
</dbReference>
<comment type="catalytic activity">
    <reaction evidence="7">
        <text>L-tyrosyl-[protein] + ATP = O-(5'-adenylyl)-L-tyrosyl-[protein] + diphosphate</text>
        <dbReference type="Rhea" id="RHEA:54288"/>
        <dbReference type="Rhea" id="RHEA-COMP:10136"/>
        <dbReference type="Rhea" id="RHEA-COMP:13846"/>
        <dbReference type="ChEBI" id="CHEBI:30616"/>
        <dbReference type="ChEBI" id="CHEBI:33019"/>
        <dbReference type="ChEBI" id="CHEBI:46858"/>
        <dbReference type="ChEBI" id="CHEBI:83624"/>
        <dbReference type="EC" id="2.7.7.108"/>
    </reaction>
</comment>
<feature type="region of interest" description="Disordered" evidence="8">
    <location>
        <begin position="1"/>
        <end position="22"/>
    </location>
</feature>
<keyword evidence="4" id="KW-0067">ATP-binding</keyword>